<feature type="domain" description="SMODS-associated and fused to various effectors" evidence="1">
    <location>
        <begin position="194"/>
        <end position="379"/>
    </location>
</feature>
<accession>Q3IUU3</accession>
<keyword evidence="2" id="KW-0614">Plasmid</keyword>
<name>Q3IUU3_CERS4</name>
<dbReference type="EnsemblBacteria" id="ABA81691">
    <property type="protein sequence ID" value="ABA81691"/>
    <property type="gene ID" value="RSP_4248"/>
</dbReference>
<dbReference type="OrthoDB" id="5379188at2"/>
<dbReference type="AlphaFoldDB" id="Q3IUU3"/>
<organism evidence="2 3">
    <name type="scientific">Cereibacter sphaeroides (strain ATCC 17023 / DSM 158 / JCM 6121 / CCUG 31486 / LMG 2827 / NBRC 12203 / NCIMB 8253 / ATH 2.4.1.)</name>
    <name type="common">Rhodobacter sphaeroides</name>
    <dbReference type="NCBI Taxonomy" id="272943"/>
    <lineage>
        <taxon>Bacteria</taxon>
        <taxon>Pseudomonadati</taxon>
        <taxon>Pseudomonadota</taxon>
        <taxon>Alphaproteobacteria</taxon>
        <taxon>Rhodobacterales</taxon>
        <taxon>Paracoccaceae</taxon>
        <taxon>Cereibacter</taxon>
    </lineage>
</organism>
<dbReference type="Proteomes" id="UP000002703">
    <property type="component" value="Plasmid D"/>
</dbReference>
<dbReference type="PATRIC" id="fig|272943.9.peg.287"/>
<dbReference type="InterPro" id="IPR040836">
    <property type="entry name" value="SAVED"/>
</dbReference>
<keyword evidence="3" id="KW-1185">Reference proteome</keyword>
<evidence type="ECO:0000259" key="1">
    <source>
        <dbReference type="Pfam" id="PF18145"/>
    </source>
</evidence>
<dbReference type="EMBL" id="CP000147">
    <property type="protein sequence ID" value="ABA81691.1"/>
    <property type="molecule type" value="Genomic_DNA"/>
</dbReference>
<dbReference type="KEGG" id="rsp:RSP_4248"/>
<proteinExistence type="predicted"/>
<evidence type="ECO:0000313" key="2">
    <source>
        <dbReference type="EMBL" id="ABA81691.1"/>
    </source>
</evidence>
<dbReference type="RefSeq" id="WP_011331497.1">
    <property type="nucleotide sequence ID" value="NC_007490.2"/>
</dbReference>
<evidence type="ECO:0000313" key="3">
    <source>
        <dbReference type="Proteomes" id="UP000002703"/>
    </source>
</evidence>
<dbReference type="GeneID" id="3711917"/>
<gene>
    <name evidence="2" type="ORF">RSP_4248</name>
</gene>
<dbReference type="Pfam" id="PF18145">
    <property type="entry name" value="SAVED"/>
    <property type="match status" value="1"/>
</dbReference>
<geneLocation type="plasmid" evidence="3">
    <name>pRS241d</name>
</geneLocation>
<sequence length="396" mass="44250">MAKRRTDARQVTKTLLWARAAGRCQFRNCGKRLDVDRVTANMQRNSAYVAHIVAADPGGARGDDALSPLLADNINNLMLVCDTHHREVDDKAEEHIYTVEILTAMKREQEARVDRLLSPRTTKAAHVLQVSSPIGPNETAIVFDDAFEAVADTNTLGDTRPTEIKIRGMRHKDSDPNYYDVELRRLREGYDQDIRWRFEKGDMEHLAVFALAPIPILIELGRLISDISSATVYQAHREPRQHWSWWDDGAEIDFSVVRSTKNSEAKRVALKLEVTSEIVDERIMAAVGEGVPIWSIRSSSFGTSVMRNKTDLGKFRQLAGQVLDDIKNAYGSDVEVLVFPAIPNSGAVEFGRVWQPKAHPSLSVFDEAGAQGFKRRLSILREGASPHAVAVQVDAE</sequence>
<dbReference type="NCBIfam" id="NF033611">
    <property type="entry name" value="SAVED"/>
    <property type="match status" value="1"/>
</dbReference>
<reference evidence="3" key="1">
    <citation type="submission" date="2005-09" db="EMBL/GenBank/DDBJ databases">
        <title>Complete sequence of plasmid D of Rhodobacter sphaeroides 2.4.1.</title>
        <authorList>
            <person name="Copeland A."/>
            <person name="Lucas S."/>
            <person name="Lapidus A."/>
            <person name="Barry K."/>
            <person name="Detter J.C."/>
            <person name="Glavina T."/>
            <person name="Hammon N."/>
            <person name="Israni S."/>
            <person name="Pitluck S."/>
            <person name="Richardson P."/>
            <person name="Mackenzie C."/>
            <person name="Choudhary M."/>
            <person name="Larimer F."/>
            <person name="Hauser L.J."/>
            <person name="Land M."/>
            <person name="Donohue T.J."/>
            <person name="Kaplan S."/>
        </authorList>
    </citation>
    <scope>NUCLEOTIDE SEQUENCE [LARGE SCALE GENOMIC DNA]</scope>
    <source>
        <strain evidence="3">ATCC 17023 / DSM 158 / JCM 6121 / CCUG 31486 / LMG 2827 / NBRC 12203 / NCIMB 8253 / ATH 2.4.1.</strain>
        <plasmid evidence="3">pRS241d</plasmid>
    </source>
</reference>
<protein>
    <recommendedName>
        <fullName evidence="1">SMODS-associated and fused to various effectors domain-containing protein</fullName>
    </recommendedName>
</protein>